<evidence type="ECO:0000256" key="2">
    <source>
        <dbReference type="ARBA" id="ARBA00007639"/>
    </source>
</evidence>
<dbReference type="AlphaFoldDB" id="K1RUZ7"/>
<comment type="subcellular location">
    <subcellularLocation>
        <location evidence="1">Cell envelope</location>
    </subcellularLocation>
</comment>
<comment type="similarity">
    <text evidence="2">Belongs to the bacterial solute-binding protein 2 family.</text>
</comment>
<dbReference type="PANTHER" id="PTHR46847">
    <property type="entry name" value="D-ALLOSE-BINDING PERIPLASMIC PROTEIN-RELATED"/>
    <property type="match status" value="1"/>
</dbReference>
<organism evidence="5">
    <name type="scientific">human gut metagenome</name>
    <dbReference type="NCBI Taxonomy" id="408170"/>
    <lineage>
        <taxon>unclassified sequences</taxon>
        <taxon>metagenomes</taxon>
        <taxon>organismal metagenomes</taxon>
    </lineage>
</organism>
<dbReference type="Gene3D" id="3.40.50.2300">
    <property type="match status" value="2"/>
</dbReference>
<protein>
    <submittedName>
        <fullName evidence="5">Periplasmic binding protein/LacI transcriptional regulator</fullName>
    </submittedName>
</protein>
<proteinExistence type="inferred from homology"/>
<dbReference type="GO" id="GO:0030313">
    <property type="term" value="C:cell envelope"/>
    <property type="evidence" value="ECO:0007669"/>
    <property type="project" value="UniProtKB-SubCell"/>
</dbReference>
<comment type="caution">
    <text evidence="5">The sequence shown here is derived from an EMBL/GenBank/DDBJ whole genome shotgun (WGS) entry which is preliminary data.</text>
</comment>
<evidence type="ECO:0000259" key="4">
    <source>
        <dbReference type="Pfam" id="PF13407"/>
    </source>
</evidence>
<dbReference type="InterPro" id="IPR028082">
    <property type="entry name" value="Peripla_BP_I"/>
</dbReference>
<dbReference type="EMBL" id="AJWY01013439">
    <property type="protein sequence ID" value="EKC47089.1"/>
    <property type="molecule type" value="Genomic_DNA"/>
</dbReference>
<accession>K1RUZ7</accession>
<dbReference type="Pfam" id="PF13407">
    <property type="entry name" value="Peripla_BP_4"/>
    <property type="match status" value="1"/>
</dbReference>
<feature type="domain" description="Periplasmic binding protein" evidence="4">
    <location>
        <begin position="2"/>
        <end position="138"/>
    </location>
</feature>
<reference evidence="5" key="1">
    <citation type="journal article" date="2013" name="Environ. Microbiol.">
        <title>Microbiota from the distal guts of lean and obese adolescents exhibit partial functional redundancy besides clear differences in community structure.</title>
        <authorList>
            <person name="Ferrer M."/>
            <person name="Ruiz A."/>
            <person name="Lanza F."/>
            <person name="Haange S.B."/>
            <person name="Oberbach A."/>
            <person name="Till H."/>
            <person name="Bargiela R."/>
            <person name="Campoy C."/>
            <person name="Segura M.T."/>
            <person name="Richter M."/>
            <person name="von Bergen M."/>
            <person name="Seifert J."/>
            <person name="Suarez A."/>
        </authorList>
    </citation>
    <scope>NUCLEOTIDE SEQUENCE</scope>
</reference>
<dbReference type="GO" id="GO:0030246">
    <property type="term" value="F:carbohydrate binding"/>
    <property type="evidence" value="ECO:0007669"/>
    <property type="project" value="UniProtKB-ARBA"/>
</dbReference>
<evidence type="ECO:0000256" key="3">
    <source>
        <dbReference type="ARBA" id="ARBA00022729"/>
    </source>
</evidence>
<evidence type="ECO:0000256" key="1">
    <source>
        <dbReference type="ARBA" id="ARBA00004196"/>
    </source>
</evidence>
<name>K1RUZ7_9ZZZZ</name>
<evidence type="ECO:0000313" key="5">
    <source>
        <dbReference type="EMBL" id="EKC47089.1"/>
    </source>
</evidence>
<gene>
    <name evidence="5" type="ORF">LEA_19551</name>
</gene>
<dbReference type="SUPFAM" id="SSF53822">
    <property type="entry name" value="Periplasmic binding protein-like I"/>
    <property type="match status" value="1"/>
</dbReference>
<sequence>MADAGVTSGSIGIINVNAATDSCVMREEGFRSAFEGTDFELLETQYGEGDAAKSQSIAENYITQGVVGIFGCNEGSTTGAGNAIKASGKDNVIGVGFDKSDAILGLIDDGYLLCTMAQNPDVMGYEGVKAAVKAINGESLGGAVTDTGVSVLTKQQ</sequence>
<dbReference type="InterPro" id="IPR025997">
    <property type="entry name" value="SBP_2_dom"/>
</dbReference>
<keyword evidence="3" id="KW-0732">Signal</keyword>
<dbReference type="PANTHER" id="PTHR46847:SF1">
    <property type="entry name" value="D-ALLOSE-BINDING PERIPLASMIC PROTEIN-RELATED"/>
    <property type="match status" value="1"/>
</dbReference>